<name>A0ABY6L7D9_9ARAC</name>
<evidence type="ECO:0000256" key="1">
    <source>
        <dbReference type="SAM" id="MobiDB-lite"/>
    </source>
</evidence>
<feature type="compositionally biased region" description="Polar residues" evidence="1">
    <location>
        <begin position="16"/>
        <end position="25"/>
    </location>
</feature>
<organism evidence="2 3">
    <name type="scientific">Cordylochernes scorpioides</name>
    <dbReference type="NCBI Taxonomy" id="51811"/>
    <lineage>
        <taxon>Eukaryota</taxon>
        <taxon>Metazoa</taxon>
        <taxon>Ecdysozoa</taxon>
        <taxon>Arthropoda</taxon>
        <taxon>Chelicerata</taxon>
        <taxon>Arachnida</taxon>
        <taxon>Pseudoscorpiones</taxon>
        <taxon>Cheliferoidea</taxon>
        <taxon>Chernetidae</taxon>
        <taxon>Cordylochernes</taxon>
    </lineage>
</organism>
<dbReference type="Proteomes" id="UP001235939">
    <property type="component" value="Chromosome 13"/>
</dbReference>
<reference evidence="2 3" key="1">
    <citation type="submission" date="2022-01" db="EMBL/GenBank/DDBJ databases">
        <title>A chromosomal length assembly of Cordylochernes scorpioides.</title>
        <authorList>
            <person name="Zeh D."/>
            <person name="Zeh J."/>
        </authorList>
    </citation>
    <scope>NUCLEOTIDE SEQUENCE [LARGE SCALE GENOMIC DNA]</scope>
    <source>
        <strain evidence="2">IN4F17</strain>
        <tissue evidence="2">Whole Body</tissue>
    </source>
</reference>
<keyword evidence="3" id="KW-1185">Reference proteome</keyword>
<evidence type="ECO:0000313" key="2">
    <source>
        <dbReference type="EMBL" id="UYV76186.1"/>
    </source>
</evidence>
<accession>A0ABY6L7D9</accession>
<proteinExistence type="predicted"/>
<feature type="region of interest" description="Disordered" evidence="1">
    <location>
        <begin position="16"/>
        <end position="48"/>
    </location>
</feature>
<evidence type="ECO:0000313" key="3">
    <source>
        <dbReference type="Proteomes" id="UP001235939"/>
    </source>
</evidence>
<dbReference type="EMBL" id="CP092875">
    <property type="protein sequence ID" value="UYV76186.1"/>
    <property type="molecule type" value="Genomic_DNA"/>
</dbReference>
<sequence length="69" mass="7925">MESRYACRLLLDTQEGSTTSKNLQEFRTRRRHRSGDGPTRGPPDVLEYTAPLKDCTTLEQRAVIRFLNA</sequence>
<protein>
    <submittedName>
        <fullName evidence="2">Uncharacterized protein</fullName>
    </submittedName>
</protein>
<gene>
    <name evidence="2" type="ORF">LAZ67_13002971</name>
</gene>